<keyword evidence="2" id="KW-1185">Reference proteome</keyword>
<evidence type="ECO:0000256" key="1">
    <source>
        <dbReference type="SAM" id="MobiDB-lite"/>
    </source>
</evidence>
<sequence>MELQAVSEEVGRRQLLCGVFVVNAYESCLNVHEETAGFRYAVLFGALLEALQAFSEEVRRQQLLCGVFVVNAYESCLNFHEETAGFGYAVLYRELLEAAQGRVVVVIGGDDRYKDGEQDNSVLSTWAYHKIAAQFDDSYLDGRRGFVFSWDERHNPVHEEALGRYFVAISSNQCGLKEPFKPKVPLKSEKTLATTQSTEFNVPEKQAPTHRMVHDNTGKTGTVDGNSSENQGKCDESVDYGTHDVQDESVDHGTHVVQDDSVQGASNRFGPTINNPRQTNPVLRDGKSKKPMPEEGACQSKTPTLGIPNLVEGKEENVAMYVKNRIEKETKQRIVKVIEIYVNKILKNRYDYTEGGEFLIPDYFRKHIDGKKEEEKVLVAVIIDDGAQKRPPKEDLGLRLLSLDELKKDLPPYFWQGGCTRTTHWYNNIRPISFIRKRVSDVLWGGYTE</sequence>
<feature type="compositionally biased region" description="Polar residues" evidence="1">
    <location>
        <begin position="218"/>
        <end position="231"/>
    </location>
</feature>
<organism evidence="2 3">
    <name type="scientific">Branchiostoma belcheri</name>
    <name type="common">Amphioxus</name>
    <dbReference type="NCBI Taxonomy" id="7741"/>
    <lineage>
        <taxon>Eukaryota</taxon>
        <taxon>Metazoa</taxon>
        <taxon>Chordata</taxon>
        <taxon>Cephalochordata</taxon>
        <taxon>Leptocardii</taxon>
        <taxon>Amphioxiformes</taxon>
        <taxon>Branchiostomatidae</taxon>
        <taxon>Branchiostoma</taxon>
    </lineage>
</organism>
<feature type="compositionally biased region" description="Basic and acidic residues" evidence="1">
    <location>
        <begin position="284"/>
        <end position="293"/>
    </location>
</feature>
<dbReference type="Proteomes" id="UP000515135">
    <property type="component" value="Unplaced"/>
</dbReference>
<reference evidence="3" key="1">
    <citation type="submission" date="2025-08" db="UniProtKB">
        <authorList>
            <consortium name="RefSeq"/>
        </authorList>
    </citation>
    <scope>IDENTIFICATION</scope>
    <source>
        <tissue evidence="3">Gonad</tissue>
    </source>
</reference>
<name>A0A6P4Z413_BRABE</name>
<proteinExistence type="predicted"/>
<gene>
    <name evidence="3" type="primary">LOC109478879</name>
</gene>
<dbReference type="GeneID" id="109478879"/>
<evidence type="ECO:0000313" key="3">
    <source>
        <dbReference type="RefSeq" id="XP_019636250.1"/>
    </source>
</evidence>
<feature type="compositionally biased region" description="Polar residues" evidence="1">
    <location>
        <begin position="272"/>
        <end position="281"/>
    </location>
</feature>
<dbReference type="RefSeq" id="XP_019636250.1">
    <property type="nucleotide sequence ID" value="XM_019780691.1"/>
</dbReference>
<feature type="region of interest" description="Disordered" evidence="1">
    <location>
        <begin position="205"/>
        <end position="240"/>
    </location>
</feature>
<dbReference type="KEGG" id="bbel:109478879"/>
<feature type="region of interest" description="Disordered" evidence="1">
    <location>
        <begin position="258"/>
        <end position="308"/>
    </location>
</feature>
<evidence type="ECO:0000313" key="2">
    <source>
        <dbReference type="Proteomes" id="UP000515135"/>
    </source>
</evidence>
<dbReference type="AlphaFoldDB" id="A0A6P4Z413"/>
<dbReference type="OrthoDB" id="10065203at2759"/>
<accession>A0A6P4Z413</accession>
<protein>
    <submittedName>
        <fullName evidence="3">Uncharacterized protein LOC109478879</fullName>
    </submittedName>
</protein>